<dbReference type="PANTHER" id="PTHR43685:SF13">
    <property type="entry name" value="O ANTIGEN BIOSYNTHESIS RHAMNOSYLTRANSFERASE RFBN"/>
    <property type="match status" value="1"/>
</dbReference>
<dbReference type="InterPro" id="IPR055050">
    <property type="entry name" value="WsaF_C"/>
</dbReference>
<feature type="domain" description="WsaF C-terminal" evidence="2">
    <location>
        <begin position="533"/>
        <end position="625"/>
    </location>
</feature>
<dbReference type="InterPro" id="IPR029044">
    <property type="entry name" value="Nucleotide-diphossugar_trans"/>
</dbReference>
<evidence type="ECO:0000313" key="3">
    <source>
        <dbReference type="EMBL" id="CAA9518745.1"/>
    </source>
</evidence>
<sequence>MAHRSVSVIVPVKDGARYLGELLDATLAQAGDTSSLEVLVIDSGSTDDSFQIASSRSVRVLSIEPASFGHGRTRNLGAASTSGELICFLTQDATPVPGWLAALQRGFDLAGDVGAVYGPHLARADTSPMIARELAAFFATHEAPGGGPSVQREGDQVFLSNVNAAYRRDCWEALRFADVPYSEDQAFARAMLTAGWAKAYVPGAAVLHAHDYPPVQFMRRYYDEYRGLRATIGHVEPFGLRSTVRDVRSLVAADREWMRGQGLDARAWTGRSVLHHAGRKVFSALGSRADAMPGAVQRRLSLEGTVATAPTRSTVTRPPVGKPVARARRPVIWDAVRRYARDGPAPLLAPAGEQAADAPLHIACVIPPFSRGSGGHNSILQIMRRLELEGHTVTFWITDEFGLMDGDRAARIRGDMREWFAPIEGPVFKGFRDWYGADVVVATGWQTAHPVMLLAGCRARAYLVHDHESEFYATSVESRFAEATYGLDMHAICASPWLEELVRDRYGRSTSRFDFGVDHDAYRPRPVARRRDTIALYGRAITPRRAVPLALMALQELAERRPGLRVVAFGNRDEIDVPVSHEHLGILSPQELSWTFSEATVGLVLSLTNYSLIPQEMLACGLPCVDLAGISAEGVFGADGPVALSAFDPLDLAGVIERLMDDPVEWERRSLAGKAFVTDRTWDRAAMQVQDGIRQALRQALSRSAAPTPPA</sequence>
<dbReference type="SUPFAM" id="SSF53448">
    <property type="entry name" value="Nucleotide-diphospho-sugar transferases"/>
    <property type="match status" value="1"/>
</dbReference>
<dbReference type="Gene3D" id="3.40.50.11090">
    <property type="match status" value="1"/>
</dbReference>
<proteinExistence type="predicted"/>
<dbReference type="EMBL" id="CADCVR010000097">
    <property type="protein sequence ID" value="CAA9518745.1"/>
    <property type="molecule type" value="Genomic_DNA"/>
</dbReference>
<dbReference type="CDD" id="cd00761">
    <property type="entry name" value="Glyco_tranf_GTA_type"/>
    <property type="match status" value="1"/>
</dbReference>
<dbReference type="Gene3D" id="3.40.50.2000">
    <property type="entry name" value="Glycogen Phosphorylase B"/>
    <property type="match status" value="1"/>
</dbReference>
<gene>
    <name evidence="3" type="ORF">AVDCRST_MAG53-3150</name>
</gene>
<name>A0A6J4TC69_9ACTN</name>
<dbReference type="SUPFAM" id="SSF53756">
    <property type="entry name" value="UDP-Glycosyltransferase/glycogen phosphorylase"/>
    <property type="match status" value="1"/>
</dbReference>
<evidence type="ECO:0000259" key="1">
    <source>
        <dbReference type="Pfam" id="PF00535"/>
    </source>
</evidence>
<dbReference type="Gene3D" id="3.90.550.10">
    <property type="entry name" value="Spore Coat Polysaccharide Biosynthesis Protein SpsA, Chain A"/>
    <property type="match status" value="1"/>
</dbReference>
<accession>A0A6J4TC69</accession>
<dbReference type="InterPro" id="IPR001173">
    <property type="entry name" value="Glyco_trans_2-like"/>
</dbReference>
<evidence type="ECO:0000259" key="2">
    <source>
        <dbReference type="Pfam" id="PF22772"/>
    </source>
</evidence>
<dbReference type="PANTHER" id="PTHR43685">
    <property type="entry name" value="GLYCOSYLTRANSFERASE"/>
    <property type="match status" value="1"/>
</dbReference>
<dbReference type="InterPro" id="IPR050834">
    <property type="entry name" value="Glycosyltransf_2"/>
</dbReference>
<dbReference type="Pfam" id="PF22772">
    <property type="entry name" value="WsaF_C"/>
    <property type="match status" value="1"/>
</dbReference>
<dbReference type="GO" id="GO:0044010">
    <property type="term" value="P:single-species biofilm formation"/>
    <property type="evidence" value="ECO:0007669"/>
    <property type="project" value="TreeGrafter"/>
</dbReference>
<protein>
    <submittedName>
        <fullName evidence="3">Uncharacterized protein</fullName>
    </submittedName>
</protein>
<dbReference type="CDD" id="cd03801">
    <property type="entry name" value="GT4_PimA-like"/>
    <property type="match status" value="1"/>
</dbReference>
<reference evidence="3" key="1">
    <citation type="submission" date="2020-02" db="EMBL/GenBank/DDBJ databases">
        <authorList>
            <person name="Meier V. D."/>
        </authorList>
    </citation>
    <scope>NUCLEOTIDE SEQUENCE</scope>
    <source>
        <strain evidence="3">AVDCRST_MAG53</strain>
    </source>
</reference>
<dbReference type="AlphaFoldDB" id="A0A6J4TC69"/>
<feature type="domain" description="Glycosyltransferase 2-like" evidence="1">
    <location>
        <begin position="7"/>
        <end position="168"/>
    </location>
</feature>
<dbReference type="Pfam" id="PF00535">
    <property type="entry name" value="Glycos_transf_2"/>
    <property type="match status" value="1"/>
</dbReference>
<organism evidence="3">
    <name type="scientific">uncultured Solirubrobacteraceae bacterium</name>
    <dbReference type="NCBI Taxonomy" id="1162706"/>
    <lineage>
        <taxon>Bacteria</taxon>
        <taxon>Bacillati</taxon>
        <taxon>Actinomycetota</taxon>
        <taxon>Thermoleophilia</taxon>
        <taxon>Solirubrobacterales</taxon>
        <taxon>Solirubrobacteraceae</taxon>
        <taxon>environmental samples</taxon>
    </lineage>
</organism>